<protein>
    <submittedName>
        <fullName evidence="3">Alpha/beta fold hydrolase</fullName>
    </submittedName>
</protein>
<feature type="region of interest" description="Disordered" evidence="1">
    <location>
        <begin position="289"/>
        <end position="313"/>
    </location>
</feature>
<comment type="caution">
    <text evidence="3">The sequence shown here is derived from an EMBL/GenBank/DDBJ whole genome shotgun (WGS) entry which is preliminary data.</text>
</comment>
<name>A0A418XUH5_9GAMM</name>
<sequence>MVLPLYSACSQQAYVETRTPIEPTLTSWEADQPPRGVVLALHSFGDYHAAFDQLRPRFAEAGLLLDSYDQAGFGSRLQQGHWPGEQRLVEDAVQRIDHLYQAYQRPVFVLGESMGGAVAILAAQQRPDKVAGLVLAAPAVREGIRLRYGWNAAIATVAAIAPGYRVTVNRDPDDPSLAPANARRLARDALVMRQVRLDTYWGLIQLADTASNQAASPAYPELPVMLLYGGKDNTVPQAGIDALRRHFDPHLCWQFQPQAPHLLLQGNQWQATAQRIIDWIQQQEAGIGPSSTLQMSPDCYPVATDDNHREYSP</sequence>
<dbReference type="InterPro" id="IPR000073">
    <property type="entry name" value="AB_hydrolase_1"/>
</dbReference>
<accession>A0A418XUH5</accession>
<keyword evidence="3" id="KW-0378">Hydrolase</keyword>
<dbReference type="Pfam" id="PF12146">
    <property type="entry name" value="Hydrolase_4"/>
    <property type="match status" value="1"/>
</dbReference>
<dbReference type="EMBL" id="QYYA01000006">
    <property type="protein sequence ID" value="RJG16257.1"/>
    <property type="molecule type" value="Genomic_DNA"/>
</dbReference>
<feature type="domain" description="Serine aminopeptidase S33" evidence="2">
    <location>
        <begin position="32"/>
        <end position="263"/>
    </location>
</feature>
<evidence type="ECO:0000259" key="2">
    <source>
        <dbReference type="Pfam" id="PF12146"/>
    </source>
</evidence>
<dbReference type="Gene3D" id="3.40.50.1820">
    <property type="entry name" value="alpha/beta hydrolase"/>
    <property type="match status" value="1"/>
</dbReference>
<dbReference type="AlphaFoldDB" id="A0A418XUH5"/>
<proteinExistence type="predicted"/>
<evidence type="ECO:0000313" key="4">
    <source>
        <dbReference type="Proteomes" id="UP000283734"/>
    </source>
</evidence>
<organism evidence="3 4">
    <name type="scientific">Alcanivorax profundi</name>
    <dbReference type="NCBI Taxonomy" id="2338368"/>
    <lineage>
        <taxon>Bacteria</taxon>
        <taxon>Pseudomonadati</taxon>
        <taxon>Pseudomonadota</taxon>
        <taxon>Gammaproteobacteria</taxon>
        <taxon>Oceanospirillales</taxon>
        <taxon>Alcanivoracaceae</taxon>
        <taxon>Alcanivorax</taxon>
    </lineage>
</organism>
<dbReference type="Proteomes" id="UP000283734">
    <property type="component" value="Unassembled WGS sequence"/>
</dbReference>
<evidence type="ECO:0000313" key="3">
    <source>
        <dbReference type="EMBL" id="RJG16257.1"/>
    </source>
</evidence>
<dbReference type="PRINTS" id="PR00111">
    <property type="entry name" value="ABHYDROLASE"/>
</dbReference>
<reference evidence="3 4" key="1">
    <citation type="submission" date="2018-09" db="EMBL/GenBank/DDBJ databases">
        <title>Alcanivorax profundi sp. nov., isolated from 1000 m-depth seawater of the Mariana Trench.</title>
        <authorList>
            <person name="Liu J."/>
        </authorList>
    </citation>
    <scope>NUCLEOTIDE SEQUENCE [LARGE SCALE GENOMIC DNA]</scope>
    <source>
        <strain evidence="3 4">MTEO17</strain>
    </source>
</reference>
<dbReference type="InterPro" id="IPR051044">
    <property type="entry name" value="MAG_DAG_Lipase"/>
</dbReference>
<dbReference type="OrthoDB" id="9806902at2"/>
<dbReference type="InterPro" id="IPR029058">
    <property type="entry name" value="AB_hydrolase_fold"/>
</dbReference>
<keyword evidence="4" id="KW-1185">Reference proteome</keyword>
<gene>
    <name evidence="3" type="ORF">D4A39_15285</name>
</gene>
<evidence type="ECO:0000256" key="1">
    <source>
        <dbReference type="SAM" id="MobiDB-lite"/>
    </source>
</evidence>
<dbReference type="PANTHER" id="PTHR11614">
    <property type="entry name" value="PHOSPHOLIPASE-RELATED"/>
    <property type="match status" value="1"/>
</dbReference>
<dbReference type="InterPro" id="IPR022742">
    <property type="entry name" value="Hydrolase_4"/>
</dbReference>
<dbReference type="GO" id="GO:0016787">
    <property type="term" value="F:hydrolase activity"/>
    <property type="evidence" value="ECO:0007669"/>
    <property type="project" value="UniProtKB-KW"/>
</dbReference>
<dbReference type="SUPFAM" id="SSF53474">
    <property type="entry name" value="alpha/beta-Hydrolases"/>
    <property type="match status" value="1"/>
</dbReference>